<keyword evidence="2" id="KW-1185">Reference proteome</keyword>
<sequence>MLTATFTAVAFDPDAANTSGLALASPTPAVGVAPGVIVNVQLDPTAIVEPHVVDVCASFGNAGVTATSKSTTAALPVFVKVRVRAVPVRAALVPISLTESTSVDALADSVVGEAEGVVDAVLAVLGVFDPPHAANALQKTIPVTRNNDFFNGFMTRPFLVCLLSTTRRVLVGRDFL</sequence>
<dbReference type="RefSeq" id="WP_121082464.1">
    <property type="nucleotide sequence ID" value="NZ_RBZU01000001.1"/>
</dbReference>
<accession>A0A494YE53</accession>
<protein>
    <submittedName>
        <fullName evidence="1">Uncharacterized protein</fullName>
    </submittedName>
</protein>
<evidence type="ECO:0000313" key="2">
    <source>
        <dbReference type="Proteomes" id="UP000270342"/>
    </source>
</evidence>
<reference evidence="1 2" key="1">
    <citation type="submission" date="2018-10" db="EMBL/GenBank/DDBJ databases">
        <title>Robbsia sp. DHC34, isolated from soil.</title>
        <authorList>
            <person name="Gao Z.-H."/>
            <person name="Qiu L.-H."/>
        </authorList>
    </citation>
    <scope>NUCLEOTIDE SEQUENCE [LARGE SCALE GENOMIC DNA]</scope>
    <source>
        <strain evidence="1 2">DHC34</strain>
    </source>
</reference>
<comment type="caution">
    <text evidence="1">The sequence shown here is derived from an EMBL/GenBank/DDBJ whole genome shotgun (WGS) entry which is preliminary data.</text>
</comment>
<name>A0A494YE53_9BURK</name>
<proteinExistence type="predicted"/>
<evidence type="ECO:0000313" key="1">
    <source>
        <dbReference type="EMBL" id="RKP58623.1"/>
    </source>
</evidence>
<dbReference type="EMBL" id="RBZU01000001">
    <property type="protein sequence ID" value="RKP58623.1"/>
    <property type="molecule type" value="Genomic_DNA"/>
</dbReference>
<organism evidence="1 2">
    <name type="scientific">Pararobbsia silviterrae</name>
    <dbReference type="NCBI Taxonomy" id="1792498"/>
    <lineage>
        <taxon>Bacteria</taxon>
        <taxon>Pseudomonadati</taxon>
        <taxon>Pseudomonadota</taxon>
        <taxon>Betaproteobacteria</taxon>
        <taxon>Burkholderiales</taxon>
        <taxon>Burkholderiaceae</taxon>
        <taxon>Pararobbsia</taxon>
    </lineage>
</organism>
<gene>
    <name evidence="1" type="ORF">D7S86_01380</name>
</gene>
<dbReference type="AlphaFoldDB" id="A0A494YE53"/>
<dbReference type="Proteomes" id="UP000270342">
    <property type="component" value="Unassembled WGS sequence"/>
</dbReference>